<organism evidence="1 2">
    <name type="scientific">Variovorax boronicumulans</name>
    <dbReference type="NCBI Taxonomy" id="436515"/>
    <lineage>
        <taxon>Bacteria</taxon>
        <taxon>Pseudomonadati</taxon>
        <taxon>Pseudomonadota</taxon>
        <taxon>Betaproteobacteria</taxon>
        <taxon>Burkholderiales</taxon>
        <taxon>Comamonadaceae</taxon>
        <taxon>Variovorax</taxon>
    </lineage>
</organism>
<comment type="caution">
    <text evidence="1">The sequence shown here is derived from an EMBL/GenBank/DDBJ whole genome shotgun (WGS) entry which is preliminary data.</text>
</comment>
<evidence type="ECO:0000313" key="2">
    <source>
        <dbReference type="Proteomes" id="UP001242045"/>
    </source>
</evidence>
<reference evidence="1" key="1">
    <citation type="submission" date="2023-07" db="EMBL/GenBank/DDBJ databases">
        <title>Sorghum-associated microbial communities from plants grown in Nebraska, USA.</title>
        <authorList>
            <person name="Schachtman D."/>
        </authorList>
    </citation>
    <scope>NUCLEOTIDE SEQUENCE</scope>
    <source>
        <strain evidence="1">DS3754</strain>
    </source>
</reference>
<gene>
    <name evidence="1" type="ORF">J2W31_000319</name>
</gene>
<dbReference type="EMBL" id="JAUSRD010000001">
    <property type="protein sequence ID" value="MDP9891223.1"/>
    <property type="molecule type" value="Genomic_DNA"/>
</dbReference>
<name>A0AAW8CIV2_9BURK</name>
<proteinExistence type="predicted"/>
<sequence length="948" mass="103631">MKVRVYAHPFAPCEPRVFHPSSFAEWLLEYYKTRPEAGVQIFVGEPSGETEISNDLQAIMRGDAAEYVVLESPGDPGTLTSLLVSVVLSVASAILFPPPDMPANVNRTQQSPNNALGARENQARLLQRVEDIFGTQKSIPSSMMLPYVKYLNNQRIEYGYYCVGRGYHNISAVRDGETAIEMISGASASVYPPFHSPNDGSTPQLQIGPAIIDSIVTVRRAVDADGITLKALNQISLPPLDYYVYAKAGPTRTVVVDGGSFPSFEIPGNANDQILQFSGRPNFNAISEVGQTVTISGLDEAYSADGNCVVVGADRRYTDTTPVDSHLFTRLQVGDQVTFSGFPDAGNNGTYTVATKPADNEITVTSGAQVDWTGFPFPVAIHVDGVIHHPGYAGTRTITQVINGGVVLDGTSFPDDYGYDPKVYTTVVVNNGLTDWTDWKVLPYTDRNQVWFNMVATQGMYVDNGGRAPTSVIYQVEIEQLDGGLNPTGNVESASGSLSGATTDEVGETLERVTAWTGPARTRVRRFTPYNWGFQGTVVDEIKWVDLFAVSPVNKAHFGNKTTIHTVTRATPRATAVRNRQLNCIATRLLPRWNGSGFSGAFDAEGRHVSGTLEPTAYLHDVIAAVALDPKIGNRALAELDMVQMSAQVDSIYAMHPEAPTFNYTFDSENMSLEETIQTIANAGFCIAYRQNGKIRLAFDRAQAASTALFSHRNKRPNAETVTRTFANDADYDGVEFVYQDPETQQPETIILPLDGNYSKLKKHEIPGIRSYAQAWLRANREYRKLLGQRISIETETTTDARALLPNARVDIVDNTRFRSFDGEVVGQSGLELTLSCDVEFTPAANHSLVLVRRDGSVQSINVVAGSEPNRVILQHAPSEAIVTVESADGIRTMFSFASDDARQAQAYLVQEIGVSDGQYIQIRAINYSPEYFAMDTAPIPPKESVIN</sequence>
<evidence type="ECO:0008006" key="3">
    <source>
        <dbReference type="Google" id="ProtNLM"/>
    </source>
</evidence>
<dbReference type="AlphaFoldDB" id="A0AAW8CIV2"/>
<dbReference type="NCBIfam" id="NF040662">
    <property type="entry name" value="attach_TipJ_rel"/>
    <property type="match status" value="1"/>
</dbReference>
<dbReference type="Proteomes" id="UP001242045">
    <property type="component" value="Unassembled WGS sequence"/>
</dbReference>
<evidence type="ECO:0000313" key="1">
    <source>
        <dbReference type="EMBL" id="MDP9891223.1"/>
    </source>
</evidence>
<protein>
    <recommendedName>
        <fullName evidence="3">Tip attachment protein J domain-containing protein</fullName>
    </recommendedName>
</protein>
<accession>A0AAW8CIV2</accession>
<dbReference type="RefSeq" id="WP_307683597.1">
    <property type="nucleotide sequence ID" value="NZ_JAUSRD010000001.1"/>
</dbReference>